<protein>
    <recommendedName>
        <fullName evidence="2">DUF7928 domain-containing protein</fullName>
    </recommendedName>
</protein>
<evidence type="ECO:0000259" key="2">
    <source>
        <dbReference type="Pfam" id="PF25550"/>
    </source>
</evidence>
<comment type="caution">
    <text evidence="3">The sequence shown here is derived from an EMBL/GenBank/DDBJ whole genome shotgun (WGS) entry which is preliminary data.</text>
</comment>
<accession>A0A1Y2C8E9</accession>
<dbReference type="EMBL" id="MCGO01000026">
    <property type="protein sequence ID" value="ORY43177.1"/>
    <property type="molecule type" value="Genomic_DNA"/>
</dbReference>
<reference evidence="3 4" key="1">
    <citation type="submission" date="2016-07" db="EMBL/GenBank/DDBJ databases">
        <title>Pervasive Adenine N6-methylation of Active Genes in Fungi.</title>
        <authorList>
            <consortium name="DOE Joint Genome Institute"/>
            <person name="Mondo S.J."/>
            <person name="Dannebaum R.O."/>
            <person name="Kuo R.C."/>
            <person name="Labutti K."/>
            <person name="Haridas S."/>
            <person name="Kuo A."/>
            <person name="Salamov A."/>
            <person name="Ahrendt S.R."/>
            <person name="Lipzen A."/>
            <person name="Sullivan W."/>
            <person name="Andreopoulos W.B."/>
            <person name="Clum A."/>
            <person name="Lindquist E."/>
            <person name="Daum C."/>
            <person name="Ramamoorthy G.K."/>
            <person name="Gryganskyi A."/>
            <person name="Culley D."/>
            <person name="Magnuson J.K."/>
            <person name="James T.Y."/>
            <person name="O'Malley M.A."/>
            <person name="Stajich J.E."/>
            <person name="Spatafora J.W."/>
            <person name="Visel A."/>
            <person name="Grigoriev I.V."/>
        </authorList>
    </citation>
    <scope>NUCLEOTIDE SEQUENCE [LARGE SCALE GENOMIC DNA]</scope>
    <source>
        <strain evidence="3 4">JEL800</strain>
    </source>
</reference>
<evidence type="ECO:0000313" key="4">
    <source>
        <dbReference type="Proteomes" id="UP000193642"/>
    </source>
</evidence>
<dbReference type="Proteomes" id="UP000193642">
    <property type="component" value="Unassembled WGS sequence"/>
</dbReference>
<feature type="domain" description="DUF7928" evidence="2">
    <location>
        <begin position="112"/>
        <end position="213"/>
    </location>
</feature>
<keyword evidence="1" id="KW-0472">Membrane</keyword>
<keyword evidence="1" id="KW-1133">Transmembrane helix</keyword>
<dbReference type="InterPro" id="IPR057688">
    <property type="entry name" value="DUF7928"/>
</dbReference>
<dbReference type="STRING" id="329046.A0A1Y2C8E9"/>
<feature type="transmembrane region" description="Helical" evidence="1">
    <location>
        <begin position="257"/>
        <end position="277"/>
    </location>
</feature>
<dbReference type="Pfam" id="PF25550">
    <property type="entry name" value="DUF7928"/>
    <property type="match status" value="1"/>
</dbReference>
<dbReference type="PANTHER" id="PTHR35408">
    <property type="entry name" value="CHROMOSOME 15, WHOLE GENOME SHOTGUN SEQUENCE"/>
    <property type="match status" value="1"/>
</dbReference>
<dbReference type="OrthoDB" id="2581928at2759"/>
<gene>
    <name evidence="3" type="ORF">BCR33DRAFT_786029</name>
</gene>
<evidence type="ECO:0000313" key="3">
    <source>
        <dbReference type="EMBL" id="ORY43177.1"/>
    </source>
</evidence>
<keyword evidence="4" id="KW-1185">Reference proteome</keyword>
<keyword evidence="1" id="KW-0812">Transmembrane</keyword>
<feature type="transmembrane region" description="Helical" evidence="1">
    <location>
        <begin position="297"/>
        <end position="319"/>
    </location>
</feature>
<evidence type="ECO:0000256" key="1">
    <source>
        <dbReference type="SAM" id="Phobius"/>
    </source>
</evidence>
<dbReference type="AlphaFoldDB" id="A0A1Y2C8E9"/>
<dbReference type="PANTHER" id="PTHR35408:SF3">
    <property type="entry name" value="GLYCOSYLTRANSFERASE 2-LIKE DOMAIN-CONTAINING PROTEIN"/>
    <property type="match status" value="1"/>
</dbReference>
<proteinExistence type="predicted"/>
<name>A0A1Y2C8E9_9FUNG</name>
<sequence length="321" mass="35685">MDEEEIVDPRMSTSNDRSSDALAVAKKLYEMLEIEGNAIICHEAIQVADTWAYSSKMNTNNPDVFDEIASSPSISAPNLSPSSGYLGDASISSDNTESSDTALLAIHCAVWPPRSNQTLSNVISGIFCKVAILIEGDSTIAAVIRRVPSVSNVVIMPNGDKLQLFESMDAMATGNICRLQWAAFLRKEKALLIWADDINALIDRFDQISLDLFKKLDIDSSFLVCNADNPRTTEPYNFLEKDSDPERLETRVPRRQPVYWSLIITTIALGLNIVFNFSTIGDLIGDFLVDGNYWRFFYLIMIPIGIFLAQFFFQVLVGLGD</sequence>
<organism evidence="3 4">
    <name type="scientific">Rhizoclosmatium globosum</name>
    <dbReference type="NCBI Taxonomy" id="329046"/>
    <lineage>
        <taxon>Eukaryota</taxon>
        <taxon>Fungi</taxon>
        <taxon>Fungi incertae sedis</taxon>
        <taxon>Chytridiomycota</taxon>
        <taxon>Chytridiomycota incertae sedis</taxon>
        <taxon>Chytridiomycetes</taxon>
        <taxon>Chytridiales</taxon>
        <taxon>Chytriomycetaceae</taxon>
        <taxon>Rhizoclosmatium</taxon>
    </lineage>
</organism>